<sequence>MGMVARTIMKAGDGMAELMRKHRPLPPFKNAFVDASSSSPLLIEDRHINTHIVIVNDLANAMEDQTCSEELRKHILHYLKRP</sequence>
<evidence type="ECO:0000313" key="1">
    <source>
        <dbReference type="EMBL" id="KLU92762.1"/>
    </source>
</evidence>
<evidence type="ECO:0000313" key="3">
    <source>
        <dbReference type="Proteomes" id="UP000011715"/>
    </source>
</evidence>
<dbReference type="VEuPathDB" id="FungiDB:MAPG_11703"/>
<proteinExistence type="predicted"/>
<keyword evidence="3" id="KW-1185">Reference proteome</keyword>
<dbReference type="EnsemblFungi" id="MAPG_11703T0">
    <property type="protein sequence ID" value="MAPG_11703T0"/>
    <property type="gene ID" value="MAPG_11703"/>
</dbReference>
<protein>
    <submittedName>
        <fullName evidence="1 2">Uncharacterized protein</fullName>
    </submittedName>
</protein>
<dbReference type="EMBL" id="ADBL01002903">
    <property type="status" value="NOT_ANNOTATED_CDS"/>
    <property type="molecule type" value="Genomic_DNA"/>
</dbReference>
<dbReference type="AlphaFoldDB" id="A0A0C4EFZ1"/>
<dbReference type="EMBL" id="GL876987">
    <property type="protein sequence ID" value="KLU92762.1"/>
    <property type="molecule type" value="Genomic_DNA"/>
</dbReference>
<dbReference type="Proteomes" id="UP000011715">
    <property type="component" value="Unassembled WGS sequence"/>
</dbReference>
<name>A0A0C4EFZ1_MAGP6</name>
<reference evidence="1" key="3">
    <citation type="submission" date="2011-03" db="EMBL/GenBank/DDBJ databases">
        <title>Annotation of Magnaporthe poae ATCC 64411.</title>
        <authorList>
            <person name="Ma L.-J."/>
            <person name="Dead R."/>
            <person name="Young S.K."/>
            <person name="Zeng Q."/>
            <person name="Gargeya S."/>
            <person name="Fitzgerald M."/>
            <person name="Haas B."/>
            <person name="Abouelleil A."/>
            <person name="Alvarado L."/>
            <person name="Arachchi H.M."/>
            <person name="Berlin A."/>
            <person name="Brown A."/>
            <person name="Chapman S.B."/>
            <person name="Chen Z."/>
            <person name="Dunbar C."/>
            <person name="Freedman E."/>
            <person name="Gearin G."/>
            <person name="Gellesch M."/>
            <person name="Goldberg J."/>
            <person name="Griggs A."/>
            <person name="Gujja S."/>
            <person name="Heiman D."/>
            <person name="Howarth C."/>
            <person name="Larson L."/>
            <person name="Lui A."/>
            <person name="MacDonald P.J.P."/>
            <person name="Mehta T."/>
            <person name="Montmayeur A."/>
            <person name="Murphy C."/>
            <person name="Neiman D."/>
            <person name="Pearson M."/>
            <person name="Priest M."/>
            <person name="Roberts A."/>
            <person name="Saif S."/>
            <person name="Shea T."/>
            <person name="Shenoy N."/>
            <person name="Sisk P."/>
            <person name="Stolte C."/>
            <person name="Sykes S."/>
            <person name="Yandava C."/>
            <person name="Wortman J."/>
            <person name="Nusbaum C."/>
            <person name="Birren B."/>
        </authorList>
    </citation>
    <scope>NUCLEOTIDE SEQUENCE</scope>
    <source>
        <strain evidence="1">ATCC 64411</strain>
    </source>
</reference>
<reference evidence="1" key="2">
    <citation type="submission" date="2010-05" db="EMBL/GenBank/DDBJ databases">
        <title>The Genome Sequence of Magnaporthe poae strain ATCC 64411.</title>
        <authorList>
            <consortium name="The Broad Institute Genome Sequencing Platform"/>
            <consortium name="Broad Institute Genome Sequencing Center for Infectious Disease"/>
            <person name="Ma L.-J."/>
            <person name="Dead R."/>
            <person name="Young S."/>
            <person name="Zeng Q."/>
            <person name="Koehrsen M."/>
            <person name="Alvarado L."/>
            <person name="Berlin A."/>
            <person name="Chapman S.B."/>
            <person name="Chen Z."/>
            <person name="Freedman E."/>
            <person name="Gellesch M."/>
            <person name="Goldberg J."/>
            <person name="Griggs A."/>
            <person name="Gujja S."/>
            <person name="Heilman E.R."/>
            <person name="Heiman D."/>
            <person name="Hepburn T."/>
            <person name="Howarth C."/>
            <person name="Jen D."/>
            <person name="Larson L."/>
            <person name="Mehta T."/>
            <person name="Neiman D."/>
            <person name="Pearson M."/>
            <person name="Roberts A."/>
            <person name="Saif S."/>
            <person name="Shea T."/>
            <person name="Shenoy N."/>
            <person name="Sisk P."/>
            <person name="Stolte C."/>
            <person name="Sykes S."/>
            <person name="Walk T."/>
            <person name="White J."/>
            <person name="Yandava C."/>
            <person name="Haas B."/>
            <person name="Nusbaum C."/>
            <person name="Birren B."/>
        </authorList>
    </citation>
    <scope>NUCLEOTIDE SEQUENCE</scope>
    <source>
        <strain evidence="1">ATCC 64411</strain>
    </source>
</reference>
<reference evidence="2" key="5">
    <citation type="submission" date="2015-06" db="UniProtKB">
        <authorList>
            <consortium name="EnsemblFungi"/>
        </authorList>
    </citation>
    <scope>IDENTIFICATION</scope>
    <source>
        <strain evidence="2">ATCC 64411</strain>
    </source>
</reference>
<reference evidence="2" key="4">
    <citation type="journal article" date="2015" name="G3 (Bethesda)">
        <title>Genome sequences of three phytopathogenic species of the Magnaporthaceae family of fungi.</title>
        <authorList>
            <person name="Okagaki L.H."/>
            <person name="Nunes C.C."/>
            <person name="Sailsbery J."/>
            <person name="Clay B."/>
            <person name="Brown D."/>
            <person name="John T."/>
            <person name="Oh Y."/>
            <person name="Young N."/>
            <person name="Fitzgerald M."/>
            <person name="Haas B.J."/>
            <person name="Zeng Q."/>
            <person name="Young S."/>
            <person name="Adiconis X."/>
            <person name="Fan L."/>
            <person name="Levin J.Z."/>
            <person name="Mitchell T.K."/>
            <person name="Okubara P.A."/>
            <person name="Farman M.L."/>
            <person name="Kohn L.M."/>
            <person name="Birren B."/>
            <person name="Ma L.-J."/>
            <person name="Dean R.A."/>
        </authorList>
    </citation>
    <scope>NUCLEOTIDE SEQUENCE</scope>
    <source>
        <strain evidence="2">ATCC 64411 / 73-15</strain>
    </source>
</reference>
<gene>
    <name evidence="1" type="ORF">MAPG_11703</name>
</gene>
<accession>A0A0C4EFZ1</accession>
<reference evidence="3" key="1">
    <citation type="submission" date="2010-05" db="EMBL/GenBank/DDBJ databases">
        <title>The genome sequence of Magnaporthe poae strain ATCC 64411.</title>
        <authorList>
            <person name="Ma L.-J."/>
            <person name="Dead R."/>
            <person name="Young S."/>
            <person name="Zeng Q."/>
            <person name="Koehrsen M."/>
            <person name="Alvarado L."/>
            <person name="Berlin A."/>
            <person name="Chapman S.B."/>
            <person name="Chen Z."/>
            <person name="Freedman E."/>
            <person name="Gellesch M."/>
            <person name="Goldberg J."/>
            <person name="Griggs A."/>
            <person name="Gujja S."/>
            <person name="Heilman E.R."/>
            <person name="Heiman D."/>
            <person name="Hepburn T."/>
            <person name="Howarth C."/>
            <person name="Jen D."/>
            <person name="Larson L."/>
            <person name="Mehta T."/>
            <person name="Neiman D."/>
            <person name="Pearson M."/>
            <person name="Roberts A."/>
            <person name="Saif S."/>
            <person name="Shea T."/>
            <person name="Shenoy N."/>
            <person name="Sisk P."/>
            <person name="Stolte C."/>
            <person name="Sykes S."/>
            <person name="Walk T."/>
            <person name="White J."/>
            <person name="Yandava C."/>
            <person name="Haas B."/>
            <person name="Nusbaum C."/>
            <person name="Birren B."/>
        </authorList>
    </citation>
    <scope>NUCLEOTIDE SEQUENCE [LARGE SCALE GENOMIC DNA]</scope>
    <source>
        <strain evidence="3">ATCC 64411 / 73-15</strain>
    </source>
</reference>
<organism evidence="2 3">
    <name type="scientific">Magnaporthiopsis poae (strain ATCC 64411 / 73-15)</name>
    <name type="common">Kentucky bluegrass fungus</name>
    <name type="synonym">Magnaporthe poae</name>
    <dbReference type="NCBI Taxonomy" id="644358"/>
    <lineage>
        <taxon>Eukaryota</taxon>
        <taxon>Fungi</taxon>
        <taxon>Dikarya</taxon>
        <taxon>Ascomycota</taxon>
        <taxon>Pezizomycotina</taxon>
        <taxon>Sordariomycetes</taxon>
        <taxon>Sordariomycetidae</taxon>
        <taxon>Magnaporthales</taxon>
        <taxon>Magnaporthaceae</taxon>
        <taxon>Magnaporthiopsis</taxon>
    </lineage>
</organism>
<evidence type="ECO:0000313" key="2">
    <source>
        <dbReference type="EnsemblFungi" id="MAPG_11703T0"/>
    </source>
</evidence>